<proteinExistence type="predicted"/>
<gene>
    <name evidence="1" type="ORF">H5P28_07440</name>
</gene>
<sequence>MPKVDLELVKLVLQRNELDVRQVSQIIDDINVEMAAMVEDEEKPPPLKKQFVMMVSDPEGKLAGQNMTGWVLQIPEEDSPYVANERLIKSGYAYNASPKGRRIPVQSIGEICEVVTAKFTKENNVWIKTKEPILLVTTDNKLPMDASGKF</sequence>
<dbReference type="EMBL" id="JACHVB010000020">
    <property type="protein sequence ID" value="MBC2594094.1"/>
    <property type="molecule type" value="Genomic_DNA"/>
</dbReference>
<dbReference type="RefSeq" id="WP_185675076.1">
    <property type="nucleotide sequence ID" value="NZ_JACHVB010000020.1"/>
</dbReference>
<organism evidence="1 2">
    <name type="scientific">Ruficoccus amylovorans</name>
    <dbReference type="NCBI Taxonomy" id="1804625"/>
    <lineage>
        <taxon>Bacteria</taxon>
        <taxon>Pseudomonadati</taxon>
        <taxon>Verrucomicrobiota</taxon>
        <taxon>Opitutia</taxon>
        <taxon>Puniceicoccales</taxon>
        <taxon>Cerasicoccaceae</taxon>
        <taxon>Ruficoccus</taxon>
    </lineage>
</organism>
<name>A0A842HEZ4_9BACT</name>
<evidence type="ECO:0000313" key="1">
    <source>
        <dbReference type="EMBL" id="MBC2594094.1"/>
    </source>
</evidence>
<protein>
    <submittedName>
        <fullName evidence="1">Uncharacterized protein</fullName>
    </submittedName>
</protein>
<reference evidence="1 2" key="1">
    <citation type="submission" date="2020-07" db="EMBL/GenBank/DDBJ databases">
        <authorList>
            <person name="Feng X."/>
        </authorList>
    </citation>
    <scope>NUCLEOTIDE SEQUENCE [LARGE SCALE GENOMIC DNA]</scope>
    <source>
        <strain evidence="1 2">JCM31066</strain>
    </source>
</reference>
<keyword evidence="2" id="KW-1185">Reference proteome</keyword>
<dbReference type="AlphaFoldDB" id="A0A842HEZ4"/>
<accession>A0A842HEZ4</accession>
<dbReference type="Proteomes" id="UP000546464">
    <property type="component" value="Unassembled WGS sequence"/>
</dbReference>
<evidence type="ECO:0000313" key="2">
    <source>
        <dbReference type="Proteomes" id="UP000546464"/>
    </source>
</evidence>
<comment type="caution">
    <text evidence="1">The sequence shown here is derived from an EMBL/GenBank/DDBJ whole genome shotgun (WGS) entry which is preliminary data.</text>
</comment>